<proteinExistence type="predicted"/>
<reference evidence="2 3" key="1">
    <citation type="submission" date="2024-05" db="EMBL/GenBank/DDBJ databases">
        <title>Genome sequencing and assembly of Indian major carp, Cirrhinus mrigala (Hamilton, 1822).</title>
        <authorList>
            <person name="Mohindra V."/>
            <person name="Chowdhury L.M."/>
            <person name="Lal K."/>
            <person name="Jena J.K."/>
        </authorList>
    </citation>
    <scope>NUCLEOTIDE SEQUENCE [LARGE SCALE GENOMIC DNA]</scope>
    <source>
        <strain evidence="2">CM1030</strain>
        <tissue evidence="2">Blood</tissue>
    </source>
</reference>
<comment type="caution">
    <text evidence="2">The sequence shown here is derived from an EMBL/GenBank/DDBJ whole genome shotgun (WGS) entry which is preliminary data.</text>
</comment>
<accession>A0ABD0R2R2</accession>
<evidence type="ECO:0000313" key="2">
    <source>
        <dbReference type="EMBL" id="KAL0191956.1"/>
    </source>
</evidence>
<dbReference type="EMBL" id="JAMKFB020000005">
    <property type="protein sequence ID" value="KAL0191956.1"/>
    <property type="molecule type" value="Genomic_DNA"/>
</dbReference>
<dbReference type="Proteomes" id="UP001529510">
    <property type="component" value="Unassembled WGS sequence"/>
</dbReference>
<evidence type="ECO:0000313" key="3">
    <source>
        <dbReference type="Proteomes" id="UP001529510"/>
    </source>
</evidence>
<evidence type="ECO:0000256" key="1">
    <source>
        <dbReference type="SAM" id="MobiDB-lite"/>
    </source>
</evidence>
<dbReference type="AlphaFoldDB" id="A0ABD0R2R2"/>
<keyword evidence="3" id="KW-1185">Reference proteome</keyword>
<protein>
    <submittedName>
        <fullName evidence="2">Uncharacterized protein</fullName>
    </submittedName>
</protein>
<feature type="region of interest" description="Disordered" evidence="1">
    <location>
        <begin position="1"/>
        <end position="53"/>
    </location>
</feature>
<gene>
    <name evidence="2" type="ORF">M9458_010252</name>
</gene>
<sequence>RDPGFEPILERPHMKQAQWNHRGHGHHEARQPLKILEGTNSPCFERSRQLLNS</sequence>
<organism evidence="2 3">
    <name type="scientific">Cirrhinus mrigala</name>
    <name type="common">Mrigala</name>
    <dbReference type="NCBI Taxonomy" id="683832"/>
    <lineage>
        <taxon>Eukaryota</taxon>
        <taxon>Metazoa</taxon>
        <taxon>Chordata</taxon>
        <taxon>Craniata</taxon>
        <taxon>Vertebrata</taxon>
        <taxon>Euteleostomi</taxon>
        <taxon>Actinopterygii</taxon>
        <taxon>Neopterygii</taxon>
        <taxon>Teleostei</taxon>
        <taxon>Ostariophysi</taxon>
        <taxon>Cypriniformes</taxon>
        <taxon>Cyprinidae</taxon>
        <taxon>Labeoninae</taxon>
        <taxon>Labeonini</taxon>
        <taxon>Cirrhinus</taxon>
    </lineage>
</organism>
<feature type="compositionally biased region" description="Basic and acidic residues" evidence="1">
    <location>
        <begin position="1"/>
        <end position="13"/>
    </location>
</feature>
<feature type="non-terminal residue" evidence="2">
    <location>
        <position position="1"/>
    </location>
</feature>
<name>A0ABD0R2R2_CIRMR</name>